<feature type="transmembrane region" description="Helical" evidence="5">
    <location>
        <begin position="17"/>
        <end position="42"/>
    </location>
</feature>
<protein>
    <submittedName>
        <fullName evidence="6">Chloride/fluoride channel protein</fullName>
    </submittedName>
</protein>
<feature type="transmembrane region" description="Helical" evidence="5">
    <location>
        <begin position="224"/>
        <end position="250"/>
    </location>
</feature>
<sequence>MNIDVIMRDGCRVAAVLLKWACLLVGLSACVGSACAVFLWLLDQAAAMRLSHPWLLYGLPVAGMAIGLLYHWFGRMAEGGNNLIVDQIHQPGGGVPLRMAPLVLVGTVVSHLFGASVGREGTAVQMGGSIASAIGRLCSLRDPHEIRILLISGIAAGFSAVFGTPVAGAVFGMEVLRVGRIEYGALVPVILAATMADWVCHAWGIEHVPYILGFHGYAGLDGRFFHADIILLAKVMVAGVAFGLASLLFAKSVHRGAALLRRAWPTPWLRPGIGGVVTIALVWICGSRDYLGLGIVAPEDGGASILDFFGPAHYPLAWAWKMVFTVAVLAAGFKGGEVTPLFFIGAGLGNALSAWLHAPVDLMAAVGFVAVFAGAANTPLACTLMGVELFGAADIVYFATGCFVAYVCSGHSGIYLAQRIAVPKRYAARTLAGVTLRQARAGYRPDMPATPTLSGEKASS</sequence>
<feature type="transmembrane region" description="Helical" evidence="5">
    <location>
        <begin position="183"/>
        <end position="204"/>
    </location>
</feature>
<dbReference type="CDD" id="cd03682">
    <property type="entry name" value="ClC_sycA_like"/>
    <property type="match status" value="1"/>
</dbReference>
<comment type="subcellular location">
    <subcellularLocation>
        <location evidence="1">Membrane</location>
        <topology evidence="1">Multi-pass membrane protein</topology>
    </subcellularLocation>
</comment>
<proteinExistence type="predicted"/>
<dbReference type="PANTHER" id="PTHR43427:SF12">
    <property type="entry name" value="CHLORIDE TRANSPORTER"/>
    <property type="match status" value="1"/>
</dbReference>
<keyword evidence="7" id="KW-1185">Reference proteome</keyword>
<dbReference type="EMBL" id="LHUQ01000001">
    <property type="protein sequence ID" value="KON66067.1"/>
    <property type="molecule type" value="Genomic_DNA"/>
</dbReference>
<dbReference type="Gene3D" id="1.10.3080.10">
    <property type="entry name" value="Clc chloride channel"/>
    <property type="match status" value="1"/>
</dbReference>
<dbReference type="PANTHER" id="PTHR43427">
    <property type="entry name" value="CHLORIDE CHANNEL PROTEIN CLC-E"/>
    <property type="match status" value="1"/>
</dbReference>
<name>A0A0M0ELD6_KOMEU</name>
<gene>
    <name evidence="6" type="primary">eriC</name>
    <name evidence="6" type="ORF">KOEU_00330</name>
</gene>
<evidence type="ECO:0000256" key="4">
    <source>
        <dbReference type="ARBA" id="ARBA00023136"/>
    </source>
</evidence>
<evidence type="ECO:0000313" key="6">
    <source>
        <dbReference type="EMBL" id="KON66067.1"/>
    </source>
</evidence>
<evidence type="ECO:0000256" key="3">
    <source>
        <dbReference type="ARBA" id="ARBA00022989"/>
    </source>
</evidence>
<keyword evidence="3 5" id="KW-1133">Transmembrane helix</keyword>
<dbReference type="PATRIC" id="fig|33995.3.peg.38"/>
<reference evidence="6" key="1">
    <citation type="submission" date="2015-08" db="EMBL/GenBank/DDBJ databases">
        <title>Draft genome sequence of Komagataeibacter europaeus CECT 8546 a cellulose producer strain from vinegar produced by the traditional method.</title>
        <authorList>
            <person name="Poehlein A."/>
            <person name="Valera M.J."/>
            <person name="Haack F.S."/>
            <person name="Mas A."/>
            <person name="Daniel R."/>
            <person name="Streit W.R."/>
            <person name="Mateo E."/>
        </authorList>
    </citation>
    <scope>NUCLEOTIDE SEQUENCE [LARGE SCALE GENOMIC DNA]</scope>
    <source>
        <strain evidence="6">CECT 8546</strain>
    </source>
</reference>
<evidence type="ECO:0000313" key="7">
    <source>
        <dbReference type="Proteomes" id="UP000037566"/>
    </source>
</evidence>
<feature type="transmembrane region" description="Helical" evidence="5">
    <location>
        <begin position="354"/>
        <end position="375"/>
    </location>
</feature>
<dbReference type="InterPro" id="IPR001807">
    <property type="entry name" value="ClC"/>
</dbReference>
<dbReference type="Proteomes" id="UP000037566">
    <property type="component" value="Unassembled WGS sequence"/>
</dbReference>
<evidence type="ECO:0000256" key="2">
    <source>
        <dbReference type="ARBA" id="ARBA00022692"/>
    </source>
</evidence>
<evidence type="ECO:0000256" key="1">
    <source>
        <dbReference type="ARBA" id="ARBA00004141"/>
    </source>
</evidence>
<feature type="transmembrane region" description="Helical" evidence="5">
    <location>
        <begin position="146"/>
        <end position="171"/>
    </location>
</feature>
<dbReference type="GO" id="GO:0015108">
    <property type="term" value="F:chloride transmembrane transporter activity"/>
    <property type="evidence" value="ECO:0007669"/>
    <property type="project" value="InterPro"/>
</dbReference>
<dbReference type="Pfam" id="PF00654">
    <property type="entry name" value="Voltage_CLC"/>
    <property type="match status" value="1"/>
</dbReference>
<comment type="caution">
    <text evidence="6">The sequence shown here is derived from an EMBL/GenBank/DDBJ whole genome shotgun (WGS) entry which is preliminary data.</text>
</comment>
<evidence type="ECO:0000256" key="5">
    <source>
        <dbReference type="SAM" id="Phobius"/>
    </source>
</evidence>
<dbReference type="AlphaFoldDB" id="A0A0M0ELD6"/>
<dbReference type="InterPro" id="IPR050368">
    <property type="entry name" value="ClC-type_chloride_channel"/>
</dbReference>
<dbReference type="PRINTS" id="PR00762">
    <property type="entry name" value="CLCHANNEL"/>
</dbReference>
<keyword evidence="4 5" id="KW-0472">Membrane</keyword>
<dbReference type="OrthoDB" id="9767361at2"/>
<feature type="transmembrane region" description="Helical" evidence="5">
    <location>
        <begin position="54"/>
        <end position="73"/>
    </location>
</feature>
<dbReference type="GO" id="GO:0016020">
    <property type="term" value="C:membrane"/>
    <property type="evidence" value="ECO:0007669"/>
    <property type="project" value="UniProtKB-SubCell"/>
</dbReference>
<accession>A0A0M0ELD6</accession>
<dbReference type="InterPro" id="IPR014743">
    <property type="entry name" value="Cl-channel_core"/>
</dbReference>
<feature type="transmembrane region" description="Helical" evidence="5">
    <location>
        <begin position="395"/>
        <end position="417"/>
    </location>
</feature>
<keyword evidence="2 5" id="KW-0812">Transmembrane</keyword>
<dbReference type="STRING" id="33995.KOEU_00330"/>
<dbReference type="SUPFAM" id="SSF81340">
    <property type="entry name" value="Clc chloride channel"/>
    <property type="match status" value="1"/>
</dbReference>
<feature type="transmembrane region" description="Helical" evidence="5">
    <location>
        <begin position="271"/>
        <end position="296"/>
    </location>
</feature>
<dbReference type="RefSeq" id="WP_019090773.1">
    <property type="nucleotide sequence ID" value="NZ_LHUQ01000001.1"/>
</dbReference>
<organism evidence="6 7">
    <name type="scientific">Komagataeibacter europaeus</name>
    <name type="common">Gluconacetobacter europaeus</name>
    <dbReference type="NCBI Taxonomy" id="33995"/>
    <lineage>
        <taxon>Bacteria</taxon>
        <taxon>Pseudomonadati</taxon>
        <taxon>Pseudomonadota</taxon>
        <taxon>Alphaproteobacteria</taxon>
        <taxon>Acetobacterales</taxon>
        <taxon>Acetobacteraceae</taxon>
        <taxon>Komagataeibacter</taxon>
    </lineage>
</organism>